<evidence type="ECO:0000313" key="1">
    <source>
        <dbReference type="EMBL" id="KRX37485.1"/>
    </source>
</evidence>
<evidence type="ECO:0000313" key="2">
    <source>
        <dbReference type="Proteomes" id="UP000055048"/>
    </source>
</evidence>
<proteinExistence type="predicted"/>
<protein>
    <submittedName>
        <fullName evidence="1">Uncharacterized protein</fullName>
    </submittedName>
</protein>
<comment type="caution">
    <text evidence="1">The sequence shown here is derived from an EMBL/GenBank/DDBJ whole genome shotgun (WGS) entry which is preliminary data.</text>
</comment>
<dbReference type="Proteomes" id="UP000055048">
    <property type="component" value="Unassembled WGS sequence"/>
</dbReference>
<organism evidence="1 2">
    <name type="scientific">Trichinella murrelli</name>
    <dbReference type="NCBI Taxonomy" id="144512"/>
    <lineage>
        <taxon>Eukaryota</taxon>
        <taxon>Metazoa</taxon>
        <taxon>Ecdysozoa</taxon>
        <taxon>Nematoda</taxon>
        <taxon>Enoplea</taxon>
        <taxon>Dorylaimia</taxon>
        <taxon>Trichinellida</taxon>
        <taxon>Trichinellidae</taxon>
        <taxon>Trichinella</taxon>
    </lineage>
</organism>
<reference evidence="1 2" key="1">
    <citation type="submission" date="2015-01" db="EMBL/GenBank/DDBJ databases">
        <title>Evolution of Trichinella species and genotypes.</title>
        <authorList>
            <person name="Korhonen P.K."/>
            <person name="Edoardo P."/>
            <person name="Giuseppe L.R."/>
            <person name="Gasser R.B."/>
        </authorList>
    </citation>
    <scope>NUCLEOTIDE SEQUENCE [LARGE SCALE GENOMIC DNA]</scope>
    <source>
        <strain evidence="1">ISS417</strain>
    </source>
</reference>
<gene>
    <name evidence="1" type="ORF">T05_2791</name>
</gene>
<sequence>MNLLIIDMCSTEIHISSSVMQSPFKPVSQCMHICERTFRQVTCKLCKTFDLQVISNFSSVISTS</sequence>
<keyword evidence="2" id="KW-1185">Reference proteome</keyword>
<accession>A0A0V0TEP0</accession>
<dbReference type="EMBL" id="JYDJ01000307">
    <property type="protein sequence ID" value="KRX37485.1"/>
    <property type="molecule type" value="Genomic_DNA"/>
</dbReference>
<name>A0A0V0TEP0_9BILA</name>
<dbReference type="AlphaFoldDB" id="A0A0V0TEP0"/>